<reference evidence="2" key="1">
    <citation type="submission" date="2020-08" db="EMBL/GenBank/DDBJ databases">
        <title>Multicomponent nature underlies the extraordinary mechanical properties of spider dragline silk.</title>
        <authorList>
            <person name="Kono N."/>
            <person name="Nakamura H."/>
            <person name="Mori M."/>
            <person name="Yoshida Y."/>
            <person name="Ohtoshi R."/>
            <person name="Malay A.D."/>
            <person name="Moran D.A.P."/>
            <person name="Tomita M."/>
            <person name="Numata K."/>
            <person name="Arakawa K."/>
        </authorList>
    </citation>
    <scope>NUCLEOTIDE SEQUENCE</scope>
</reference>
<keyword evidence="1" id="KW-1133">Transmembrane helix</keyword>
<feature type="transmembrane region" description="Helical" evidence="1">
    <location>
        <begin position="154"/>
        <end position="174"/>
    </location>
</feature>
<keyword evidence="3" id="KW-1185">Reference proteome</keyword>
<organism evidence="2 3">
    <name type="scientific">Nephila pilipes</name>
    <name type="common">Giant wood spider</name>
    <name type="synonym">Nephila maculata</name>
    <dbReference type="NCBI Taxonomy" id="299642"/>
    <lineage>
        <taxon>Eukaryota</taxon>
        <taxon>Metazoa</taxon>
        <taxon>Ecdysozoa</taxon>
        <taxon>Arthropoda</taxon>
        <taxon>Chelicerata</taxon>
        <taxon>Arachnida</taxon>
        <taxon>Araneae</taxon>
        <taxon>Araneomorphae</taxon>
        <taxon>Entelegynae</taxon>
        <taxon>Araneoidea</taxon>
        <taxon>Nephilidae</taxon>
        <taxon>Nephila</taxon>
    </lineage>
</organism>
<evidence type="ECO:0000313" key="3">
    <source>
        <dbReference type="Proteomes" id="UP000887013"/>
    </source>
</evidence>
<protein>
    <submittedName>
        <fullName evidence="2">Uncharacterized protein</fullName>
    </submittedName>
</protein>
<accession>A0A8X6NJR6</accession>
<evidence type="ECO:0000256" key="1">
    <source>
        <dbReference type="SAM" id="Phobius"/>
    </source>
</evidence>
<comment type="caution">
    <text evidence="2">The sequence shown here is derived from an EMBL/GenBank/DDBJ whole genome shotgun (WGS) entry which is preliminary data.</text>
</comment>
<dbReference type="AlphaFoldDB" id="A0A8X6NJR6"/>
<proteinExistence type="predicted"/>
<keyword evidence="1" id="KW-0472">Membrane</keyword>
<keyword evidence="1" id="KW-0812">Transmembrane</keyword>
<gene>
    <name evidence="2" type="primary">NCL1_26007</name>
    <name evidence="2" type="ORF">NPIL_120441</name>
</gene>
<feature type="transmembrane region" description="Helical" evidence="1">
    <location>
        <begin position="186"/>
        <end position="206"/>
    </location>
</feature>
<dbReference type="OrthoDB" id="6458066at2759"/>
<evidence type="ECO:0000313" key="2">
    <source>
        <dbReference type="EMBL" id="GFT18453.1"/>
    </source>
</evidence>
<dbReference type="EMBL" id="BMAW01058864">
    <property type="protein sequence ID" value="GFT18453.1"/>
    <property type="molecule type" value="Genomic_DNA"/>
</dbReference>
<dbReference type="Proteomes" id="UP000887013">
    <property type="component" value="Unassembled WGS sequence"/>
</dbReference>
<name>A0A8X6NJR6_NEPPI</name>
<sequence>MDQLSISPELSSTDNSSNAYEWEKNLDMCNLFESLDVESARVKRAIRKKFEYLRQKMDTTDEMLIKNVEENARIALGCIRDGTMASQSQFFFELLIQKFEKISLEIGENAKKIVNENNEEILKTIAVHYKRVKKLYVPRRKSQKWKVTKEGLELFYKFCLLSLIVVILVVFPDYNLSIVNKIFESTFHAFQTVILIFFIFIAYSYYFK</sequence>